<evidence type="ECO:0000313" key="2">
    <source>
        <dbReference type="EMBL" id="KAK1930080.1"/>
    </source>
</evidence>
<evidence type="ECO:0000313" key="3">
    <source>
        <dbReference type="Proteomes" id="UP001259832"/>
    </source>
</evidence>
<accession>A0AAD9LB76</accession>
<feature type="signal peptide" evidence="1">
    <location>
        <begin position="1"/>
        <end position="32"/>
    </location>
</feature>
<keyword evidence="1" id="KW-0732">Signal</keyword>
<organism evidence="2 3">
    <name type="scientific">Phytophthora citrophthora</name>
    <dbReference type="NCBI Taxonomy" id="4793"/>
    <lineage>
        <taxon>Eukaryota</taxon>
        <taxon>Sar</taxon>
        <taxon>Stramenopiles</taxon>
        <taxon>Oomycota</taxon>
        <taxon>Peronosporomycetes</taxon>
        <taxon>Peronosporales</taxon>
        <taxon>Peronosporaceae</taxon>
        <taxon>Phytophthora</taxon>
    </lineage>
</organism>
<reference evidence="2" key="1">
    <citation type="submission" date="2023-08" db="EMBL/GenBank/DDBJ databases">
        <title>Reference Genome Resource for the Citrus Pathogen Phytophthora citrophthora.</title>
        <authorList>
            <person name="Moller H."/>
            <person name="Coetzee B."/>
            <person name="Rose L.J."/>
            <person name="Van Niekerk J.M."/>
        </authorList>
    </citation>
    <scope>NUCLEOTIDE SEQUENCE</scope>
    <source>
        <strain evidence="2">STE-U-9442</strain>
    </source>
</reference>
<dbReference type="AlphaFoldDB" id="A0AAD9LB76"/>
<dbReference type="Proteomes" id="UP001259832">
    <property type="component" value="Unassembled WGS sequence"/>
</dbReference>
<sequence length="81" mass="8614">MDGILHFASPRTATILLSHLGLFALLTSLANAVICNSTELTEALQPVYSKPNSAVSESDVNVALPFPSPATAQQWPLQHVT</sequence>
<protein>
    <recommendedName>
        <fullName evidence="4">RxLR effector protein</fullName>
    </recommendedName>
</protein>
<comment type="caution">
    <text evidence="2">The sequence shown here is derived from an EMBL/GenBank/DDBJ whole genome shotgun (WGS) entry which is preliminary data.</text>
</comment>
<keyword evidence="3" id="KW-1185">Reference proteome</keyword>
<feature type="chain" id="PRO_5041946224" description="RxLR effector protein" evidence="1">
    <location>
        <begin position="33"/>
        <end position="81"/>
    </location>
</feature>
<dbReference type="EMBL" id="JASMQC010000041">
    <property type="protein sequence ID" value="KAK1930080.1"/>
    <property type="molecule type" value="Genomic_DNA"/>
</dbReference>
<proteinExistence type="predicted"/>
<evidence type="ECO:0000256" key="1">
    <source>
        <dbReference type="SAM" id="SignalP"/>
    </source>
</evidence>
<evidence type="ECO:0008006" key="4">
    <source>
        <dbReference type="Google" id="ProtNLM"/>
    </source>
</evidence>
<name>A0AAD9LB76_9STRA</name>
<gene>
    <name evidence="2" type="ORF">P3T76_014314</name>
</gene>